<dbReference type="RefSeq" id="WP_096805750.1">
    <property type="nucleotide sequence ID" value="NZ_CP022196.1"/>
</dbReference>
<feature type="transmembrane region" description="Helical" evidence="9">
    <location>
        <begin position="143"/>
        <end position="161"/>
    </location>
</feature>
<dbReference type="KEGG" id="ceh:CEW89_09595"/>
<dbReference type="SUPFAM" id="SSF161098">
    <property type="entry name" value="MetI-like"/>
    <property type="match status" value="1"/>
</dbReference>
<evidence type="ECO:0000256" key="8">
    <source>
        <dbReference type="ARBA" id="ARBA00025323"/>
    </source>
</evidence>
<accession>A0A291GCL5</accession>
<dbReference type="CDD" id="cd06261">
    <property type="entry name" value="TM_PBP2"/>
    <property type="match status" value="1"/>
</dbReference>
<dbReference type="InterPro" id="IPR035906">
    <property type="entry name" value="MetI-like_sf"/>
</dbReference>
<dbReference type="Proteomes" id="UP000217935">
    <property type="component" value="Chromosome"/>
</dbReference>
<dbReference type="FunFam" id="1.10.3720.10:FF:000004">
    <property type="entry name" value="Sulfate transport system permease protein CysT"/>
    <property type="match status" value="1"/>
</dbReference>
<feature type="transmembrane region" description="Helical" evidence="9">
    <location>
        <begin position="12"/>
        <end position="38"/>
    </location>
</feature>
<dbReference type="Gene3D" id="1.10.3720.10">
    <property type="entry name" value="MetI-like"/>
    <property type="match status" value="1"/>
</dbReference>
<comment type="caution">
    <text evidence="9">Lacks conserved residue(s) required for the propagation of feature annotation.</text>
</comment>
<proteinExistence type="inferred from homology"/>
<organism evidence="11 12">
    <name type="scientific">Celeribacter ethanolicus</name>
    <dbReference type="NCBI Taxonomy" id="1758178"/>
    <lineage>
        <taxon>Bacteria</taxon>
        <taxon>Pseudomonadati</taxon>
        <taxon>Pseudomonadota</taxon>
        <taxon>Alphaproteobacteria</taxon>
        <taxon>Rhodobacterales</taxon>
        <taxon>Roseobacteraceae</taxon>
        <taxon>Celeribacter</taxon>
    </lineage>
</organism>
<reference evidence="11 12" key="1">
    <citation type="submission" date="2017-06" db="EMBL/GenBank/DDBJ databases">
        <title>Celeribacter sp. TSPH2 complete genome sequence.</title>
        <authorList>
            <person name="Woo J.-H."/>
            <person name="Kim H.-S."/>
        </authorList>
    </citation>
    <scope>NUCLEOTIDE SEQUENCE [LARGE SCALE GENOMIC DNA]</scope>
    <source>
        <strain evidence="11 12">TSPH2</strain>
    </source>
</reference>
<dbReference type="Pfam" id="PF00528">
    <property type="entry name" value="BPD_transp_1"/>
    <property type="match status" value="1"/>
</dbReference>
<sequence>MRAGLLRSPSPLPGFGLSFGVMMTMLSIVVLLPILALLARGLTIGPVELWEMVSSRRIRSALILSFSAALIASVFNLVFGAVLAWVLVRYRFWGRRVIDAAIDLPFALPTAVAGIALTALYAPNGAFGSLLAPLGIKVAYTQIGIWLALIFIGLPFVVRTVQPVMEEIDREVEEASATLGAGRAYTLRRVILPMLTPALLTGFALALARSVGEYGSVIFIAGNLPFKTEIAPLLIVIRLEEFNYDAATAIGIAMLLISFAMLLLINAIQIWSRRRIGDV</sequence>
<feature type="transmembrane region" description="Helical" evidence="9">
    <location>
        <begin position="246"/>
        <end position="265"/>
    </location>
</feature>
<dbReference type="PROSITE" id="PS50928">
    <property type="entry name" value="ABC_TM1"/>
    <property type="match status" value="1"/>
</dbReference>
<dbReference type="AlphaFoldDB" id="A0A291GCL5"/>
<feature type="transmembrane region" description="Helical" evidence="9">
    <location>
        <begin position="190"/>
        <end position="208"/>
    </location>
</feature>
<keyword evidence="5 9" id="KW-1133">Transmembrane helix</keyword>
<comment type="function">
    <text evidence="9">Part of the ABC transporter complex (TC 3.A.1.6.1) involved in sulfate/thiosulfate import.</text>
</comment>
<protein>
    <recommendedName>
        <fullName evidence="9">Sulfate transport system permease protein CysT</fullName>
    </recommendedName>
</protein>
<evidence type="ECO:0000256" key="2">
    <source>
        <dbReference type="ARBA" id="ARBA00011779"/>
    </source>
</evidence>
<keyword evidence="7 9" id="KW-0472">Membrane</keyword>
<dbReference type="NCBIfam" id="TIGR00969">
    <property type="entry name" value="3a0106s02"/>
    <property type="match status" value="1"/>
</dbReference>
<comment type="function">
    <text evidence="8">Part of the ABC transporter complex CysAWTP (TC 3.A.1.6.1) involved in sulfate/thiosulfate import. Probably responsible for the translocation of the substrate across the membrane.</text>
</comment>
<evidence type="ECO:0000256" key="6">
    <source>
        <dbReference type="ARBA" id="ARBA00023032"/>
    </source>
</evidence>
<feature type="transmembrane region" description="Helical" evidence="9">
    <location>
        <begin position="58"/>
        <end position="88"/>
    </location>
</feature>
<keyword evidence="6 9" id="KW-0764">Sulfate transport</keyword>
<dbReference type="InterPro" id="IPR000515">
    <property type="entry name" value="MetI-like"/>
</dbReference>
<evidence type="ECO:0000256" key="1">
    <source>
        <dbReference type="ARBA" id="ARBA00004651"/>
    </source>
</evidence>
<evidence type="ECO:0000256" key="7">
    <source>
        <dbReference type="ARBA" id="ARBA00023136"/>
    </source>
</evidence>
<evidence type="ECO:0000256" key="5">
    <source>
        <dbReference type="ARBA" id="ARBA00022989"/>
    </source>
</evidence>
<keyword evidence="12" id="KW-1185">Reference proteome</keyword>
<comment type="similarity">
    <text evidence="9">Belongs to the binding-protein-dependent transport system permease family. CysTW subfamily.</text>
</comment>
<feature type="transmembrane region" description="Helical" evidence="9">
    <location>
        <begin position="100"/>
        <end position="123"/>
    </location>
</feature>
<evidence type="ECO:0000256" key="9">
    <source>
        <dbReference type="RuleBase" id="RU366001"/>
    </source>
</evidence>
<comment type="subcellular location">
    <subcellularLocation>
        <location evidence="1">Cell membrane</location>
        <topology evidence="1">Multi-pass membrane protein</topology>
    </subcellularLocation>
</comment>
<dbReference type="GO" id="GO:0015419">
    <property type="term" value="F:ABC-type sulfate transporter activity"/>
    <property type="evidence" value="ECO:0007669"/>
    <property type="project" value="UniProtKB-UniRule"/>
</dbReference>
<evidence type="ECO:0000256" key="3">
    <source>
        <dbReference type="ARBA" id="ARBA00022448"/>
    </source>
</evidence>
<keyword evidence="3 9" id="KW-0813">Transport</keyword>
<dbReference type="GO" id="GO:0005886">
    <property type="term" value="C:plasma membrane"/>
    <property type="evidence" value="ECO:0007669"/>
    <property type="project" value="UniProtKB-SubCell"/>
</dbReference>
<dbReference type="InterPro" id="IPR011865">
    <property type="entry name" value="CysT_permease"/>
</dbReference>
<dbReference type="PANTHER" id="PTHR30406:SF8">
    <property type="entry name" value="SULFATE TRANSPORT SYSTEM PERMEASE PROTEIN CYST"/>
    <property type="match status" value="1"/>
</dbReference>
<gene>
    <name evidence="11" type="primary">cysT</name>
    <name evidence="11" type="ORF">CEW89_09595</name>
</gene>
<dbReference type="EMBL" id="CP022196">
    <property type="protein sequence ID" value="ATG47794.1"/>
    <property type="molecule type" value="Genomic_DNA"/>
</dbReference>
<dbReference type="NCBIfam" id="TIGR02139">
    <property type="entry name" value="permease_CysT"/>
    <property type="match status" value="1"/>
</dbReference>
<comment type="subunit">
    <text evidence="2">The complex is composed of two ATP-binding proteins (CysA), two transmembrane proteins (CysT and CysW) and a solute-binding protein (CysP).</text>
</comment>
<dbReference type="InterPro" id="IPR005667">
    <property type="entry name" value="Sulph_transpt2"/>
</dbReference>
<name>A0A291GCL5_9RHOB</name>
<evidence type="ECO:0000256" key="4">
    <source>
        <dbReference type="ARBA" id="ARBA00022692"/>
    </source>
</evidence>
<dbReference type="OrthoDB" id="9804629at2"/>
<evidence type="ECO:0000313" key="11">
    <source>
        <dbReference type="EMBL" id="ATG47794.1"/>
    </source>
</evidence>
<feature type="domain" description="ABC transmembrane type-1" evidence="10">
    <location>
        <begin position="62"/>
        <end position="265"/>
    </location>
</feature>
<keyword evidence="4 9" id="KW-0812">Transmembrane</keyword>
<evidence type="ECO:0000259" key="10">
    <source>
        <dbReference type="PROSITE" id="PS50928"/>
    </source>
</evidence>
<dbReference type="PANTHER" id="PTHR30406">
    <property type="entry name" value="SULFATE TRANSPORT SYSTEM PERMEASE PROTEIN"/>
    <property type="match status" value="1"/>
</dbReference>
<evidence type="ECO:0000313" key="12">
    <source>
        <dbReference type="Proteomes" id="UP000217935"/>
    </source>
</evidence>